<organism evidence="6 7">
    <name type="scientific">Streptomyces lateritius</name>
    <dbReference type="NCBI Taxonomy" id="67313"/>
    <lineage>
        <taxon>Bacteria</taxon>
        <taxon>Bacillati</taxon>
        <taxon>Actinomycetota</taxon>
        <taxon>Actinomycetes</taxon>
        <taxon>Kitasatosporales</taxon>
        <taxon>Streptomycetaceae</taxon>
        <taxon>Streptomyces</taxon>
    </lineage>
</organism>
<keyword evidence="7" id="KW-1185">Reference proteome</keyword>
<evidence type="ECO:0000256" key="2">
    <source>
        <dbReference type="ARBA" id="ARBA00022741"/>
    </source>
</evidence>
<evidence type="ECO:0000256" key="4">
    <source>
        <dbReference type="PROSITE-ProRule" id="PRU00409"/>
    </source>
</evidence>
<dbReference type="InterPro" id="IPR011761">
    <property type="entry name" value="ATP-grasp"/>
</dbReference>
<dbReference type="Gene3D" id="3.30.470.20">
    <property type="entry name" value="ATP-grasp fold, B domain"/>
    <property type="match status" value="1"/>
</dbReference>
<comment type="caution">
    <text evidence="6">The sequence shown here is derived from an EMBL/GenBank/DDBJ whole genome shotgun (WGS) entry which is preliminary data.</text>
</comment>
<name>A0ABW6YI69_9ACTN</name>
<dbReference type="PANTHER" id="PTHR43585">
    <property type="entry name" value="FUMIPYRROLE BIOSYNTHESIS PROTEIN C"/>
    <property type="match status" value="1"/>
</dbReference>
<sequence>MSAGRRTLAVLYDDGAASAGEIGVGLADLGDIVFLIPPTPHAELLRPVMENFGAVVALTGSAEGDIALVRGLVPDAVLTYSERMVRKTAELAAALGLSSHTPDVAATVTDKVRQRQVLRDAGVDKVRSHPLCSPQDWPRAYDAVGLPAIIKPVRGGGSRDTYAVTNAAEAEDLLPRLFQASAPDAEYTVEELLQGVPSAPYGDYVSVESVCTPQGVRHLAVTGKFPLLEPFREIGSYWPSHLPASVLEEVTELTTRALDALGVRFGLTHTELKLTPDGPRIIEVNGRLSGHMNLMTRRVCGVDLVRLGGLLALGETPEIPELDFAGQVHFLFNTMAPVEPCRLTGIQGATEVRQVDGITGIRPYVRPGAELPGGVMTRPLDVVWGSCADHASMLDALARALPRLTYTFSYPDGTTRELTAAALTGTSEAAS</sequence>
<feature type="domain" description="ATP-grasp" evidence="5">
    <location>
        <begin position="115"/>
        <end position="313"/>
    </location>
</feature>
<proteinExistence type="predicted"/>
<evidence type="ECO:0000256" key="3">
    <source>
        <dbReference type="ARBA" id="ARBA00022840"/>
    </source>
</evidence>
<gene>
    <name evidence="6" type="ORF">ACF05T_26100</name>
</gene>
<keyword evidence="2 4" id="KW-0547">Nucleotide-binding</keyword>
<dbReference type="PROSITE" id="PS50975">
    <property type="entry name" value="ATP_GRASP"/>
    <property type="match status" value="1"/>
</dbReference>
<dbReference type="EMBL" id="JBIBSM010000016">
    <property type="protein sequence ID" value="MFF8279552.1"/>
    <property type="molecule type" value="Genomic_DNA"/>
</dbReference>
<dbReference type="Proteomes" id="UP001603013">
    <property type="component" value="Unassembled WGS sequence"/>
</dbReference>
<dbReference type="PANTHER" id="PTHR43585:SF2">
    <property type="entry name" value="ATP-GRASP ENZYME FSQD"/>
    <property type="match status" value="1"/>
</dbReference>
<dbReference type="Pfam" id="PF13535">
    <property type="entry name" value="ATP-grasp_4"/>
    <property type="match status" value="1"/>
</dbReference>
<accession>A0ABW6YI69</accession>
<evidence type="ECO:0000313" key="7">
    <source>
        <dbReference type="Proteomes" id="UP001603013"/>
    </source>
</evidence>
<evidence type="ECO:0000259" key="5">
    <source>
        <dbReference type="PROSITE" id="PS50975"/>
    </source>
</evidence>
<dbReference type="RefSeq" id="WP_391936497.1">
    <property type="nucleotide sequence ID" value="NZ_JBIBSM010000016.1"/>
</dbReference>
<evidence type="ECO:0000256" key="1">
    <source>
        <dbReference type="ARBA" id="ARBA00022598"/>
    </source>
</evidence>
<dbReference type="SUPFAM" id="SSF56059">
    <property type="entry name" value="Glutathione synthetase ATP-binding domain-like"/>
    <property type="match status" value="1"/>
</dbReference>
<keyword evidence="3 4" id="KW-0067">ATP-binding</keyword>
<dbReference type="InterPro" id="IPR052032">
    <property type="entry name" value="ATP-dep_AA_Ligase"/>
</dbReference>
<protein>
    <submittedName>
        <fullName evidence="6">Acetyl-CoA carboxylase biotin carboxylase subunit family protein</fullName>
    </submittedName>
</protein>
<evidence type="ECO:0000313" key="6">
    <source>
        <dbReference type="EMBL" id="MFF8279552.1"/>
    </source>
</evidence>
<keyword evidence="1" id="KW-0436">Ligase</keyword>
<reference evidence="6 7" key="1">
    <citation type="submission" date="2024-10" db="EMBL/GenBank/DDBJ databases">
        <title>The Natural Products Discovery Center: Release of the First 8490 Sequenced Strains for Exploring Actinobacteria Biosynthetic Diversity.</title>
        <authorList>
            <person name="Kalkreuter E."/>
            <person name="Kautsar S.A."/>
            <person name="Yang D."/>
            <person name="Bader C.D."/>
            <person name="Teijaro C.N."/>
            <person name="Fluegel L."/>
            <person name="Davis C.M."/>
            <person name="Simpson J.R."/>
            <person name="Lauterbach L."/>
            <person name="Steele A.D."/>
            <person name="Gui C."/>
            <person name="Meng S."/>
            <person name="Li G."/>
            <person name="Viehrig K."/>
            <person name="Ye F."/>
            <person name="Su P."/>
            <person name="Kiefer A.F."/>
            <person name="Nichols A."/>
            <person name="Cepeda A.J."/>
            <person name="Yan W."/>
            <person name="Fan B."/>
            <person name="Jiang Y."/>
            <person name="Adhikari A."/>
            <person name="Zheng C.-J."/>
            <person name="Schuster L."/>
            <person name="Cowan T.M."/>
            <person name="Smanski M.J."/>
            <person name="Chevrette M.G."/>
            <person name="De Carvalho L.P.S."/>
            <person name="Shen B."/>
        </authorList>
    </citation>
    <scope>NUCLEOTIDE SEQUENCE [LARGE SCALE GENOMIC DNA]</scope>
    <source>
        <strain evidence="6 7">NPDC015755</strain>
    </source>
</reference>